<name>A0A833SZZ9_PHYIN</name>
<dbReference type="Proteomes" id="UP000602510">
    <property type="component" value="Unassembled WGS sequence"/>
</dbReference>
<comment type="caution">
    <text evidence="1">The sequence shown here is derived from an EMBL/GenBank/DDBJ whole genome shotgun (WGS) entry which is preliminary data.</text>
</comment>
<accession>A0A833SZZ9</accession>
<evidence type="ECO:0000313" key="2">
    <source>
        <dbReference type="Proteomes" id="UP000602510"/>
    </source>
</evidence>
<organism evidence="1 2">
    <name type="scientific">Phytophthora infestans</name>
    <name type="common">Potato late blight agent</name>
    <name type="synonym">Botrytis infestans</name>
    <dbReference type="NCBI Taxonomy" id="4787"/>
    <lineage>
        <taxon>Eukaryota</taxon>
        <taxon>Sar</taxon>
        <taxon>Stramenopiles</taxon>
        <taxon>Oomycota</taxon>
        <taxon>Peronosporomycetes</taxon>
        <taxon>Peronosporales</taxon>
        <taxon>Peronosporaceae</taxon>
        <taxon>Phytophthora</taxon>
    </lineage>
</organism>
<dbReference type="EMBL" id="WSZM01000090">
    <property type="protein sequence ID" value="KAF4043288.1"/>
    <property type="molecule type" value="Genomic_DNA"/>
</dbReference>
<gene>
    <name evidence="1" type="ORF">GN244_ATG04327</name>
</gene>
<proteinExistence type="predicted"/>
<dbReference type="AlphaFoldDB" id="A0A833SZZ9"/>
<protein>
    <submittedName>
        <fullName evidence="1">Uncharacterized protein</fullName>
    </submittedName>
</protein>
<evidence type="ECO:0000313" key="1">
    <source>
        <dbReference type="EMBL" id="KAF4043288.1"/>
    </source>
</evidence>
<sequence length="65" mass="7379">MAHRSRNPMEHQFFELLSQSFSCQHIDWLSTEKTAPKATAFGGSPSTEAALQDVKIFEIRRLATQ</sequence>
<keyword evidence="2" id="KW-1185">Reference proteome</keyword>
<reference evidence="1" key="1">
    <citation type="submission" date="2020-04" db="EMBL/GenBank/DDBJ databases">
        <title>Hybrid Assembly of Korean Phytophthora infestans isolates.</title>
        <authorList>
            <person name="Prokchorchik M."/>
            <person name="Lee Y."/>
            <person name="Seo J."/>
            <person name="Cho J.-H."/>
            <person name="Park Y.-E."/>
            <person name="Jang D.-C."/>
            <person name="Im J.-S."/>
            <person name="Choi J.-G."/>
            <person name="Park H.-J."/>
            <person name="Lee G.-B."/>
            <person name="Lee Y.-G."/>
            <person name="Hong S.-Y."/>
            <person name="Cho K."/>
            <person name="Sohn K.H."/>
        </authorList>
    </citation>
    <scope>NUCLEOTIDE SEQUENCE</scope>
    <source>
        <strain evidence="1">KR_1_A1</strain>
    </source>
</reference>